<dbReference type="PANTHER" id="PTHR18829">
    <property type="entry name" value="PROTEIN YAE1 HOMOLOG"/>
    <property type="match status" value="1"/>
</dbReference>
<evidence type="ECO:0000313" key="2">
    <source>
        <dbReference type="Proteomes" id="UP001347796"/>
    </source>
</evidence>
<keyword evidence="2" id="KW-1185">Reference proteome</keyword>
<sequence length="228" mass="26080">MADTDKTDDVFDEEEDEKVVIEKEYSKVKEKLEKEGYREGLEHGHGISIQQSFNKSYRFTANKLYRLGKLKGQINAVLSIAHKKPEILNPKTKDGLEDLLSCLSQYESKLLSRLKERETARLIVNESARITDQTSSLYVEDDFSDFLGLKSDGSSESEVNCEVKDDINLCTEQTLNNTVEEISETPEDPLRDCRISTTQKQFELLLEGIDTEIAKFESKYAELMAEQF</sequence>
<dbReference type="AlphaFoldDB" id="A0AAN8JBI7"/>
<accession>A0AAN8JBI7</accession>
<gene>
    <name evidence="1" type="ORF">SNE40_018065</name>
</gene>
<comment type="caution">
    <text evidence="1">The sequence shown here is derived from an EMBL/GenBank/DDBJ whole genome shotgun (WGS) entry which is preliminary data.</text>
</comment>
<protein>
    <submittedName>
        <fullName evidence="1">Uncharacterized protein</fullName>
    </submittedName>
</protein>
<dbReference type="InterPro" id="IPR038881">
    <property type="entry name" value="Yae1-like"/>
</dbReference>
<dbReference type="Proteomes" id="UP001347796">
    <property type="component" value="Unassembled WGS sequence"/>
</dbReference>
<name>A0AAN8JBI7_PATCE</name>
<organism evidence="1 2">
    <name type="scientific">Patella caerulea</name>
    <name type="common">Rayed Mediterranean limpet</name>
    <dbReference type="NCBI Taxonomy" id="87958"/>
    <lineage>
        <taxon>Eukaryota</taxon>
        <taxon>Metazoa</taxon>
        <taxon>Spiralia</taxon>
        <taxon>Lophotrochozoa</taxon>
        <taxon>Mollusca</taxon>
        <taxon>Gastropoda</taxon>
        <taxon>Patellogastropoda</taxon>
        <taxon>Patelloidea</taxon>
        <taxon>Patellidae</taxon>
        <taxon>Patella</taxon>
    </lineage>
</organism>
<reference evidence="1 2" key="1">
    <citation type="submission" date="2024-01" db="EMBL/GenBank/DDBJ databases">
        <title>The genome of the rayed Mediterranean limpet Patella caerulea (Linnaeus, 1758).</title>
        <authorList>
            <person name="Anh-Thu Weber A."/>
            <person name="Halstead-Nussloch G."/>
        </authorList>
    </citation>
    <scope>NUCLEOTIDE SEQUENCE [LARGE SCALE GENOMIC DNA]</scope>
    <source>
        <strain evidence="1">AATW-2023a</strain>
        <tissue evidence="1">Whole specimen</tissue>
    </source>
</reference>
<evidence type="ECO:0000313" key="1">
    <source>
        <dbReference type="EMBL" id="KAK6172115.1"/>
    </source>
</evidence>
<dbReference type="PANTHER" id="PTHR18829:SF0">
    <property type="entry name" value="PROTEIN YAE1 HOMOLOG"/>
    <property type="match status" value="1"/>
</dbReference>
<dbReference type="EMBL" id="JAZGQO010000012">
    <property type="protein sequence ID" value="KAK6172115.1"/>
    <property type="molecule type" value="Genomic_DNA"/>
</dbReference>
<proteinExistence type="predicted"/>